<protein>
    <submittedName>
        <fullName evidence="2">Uncharacterized protein</fullName>
    </submittedName>
</protein>
<feature type="chain" id="PRO_5038655727" evidence="1">
    <location>
        <begin position="29"/>
        <end position="205"/>
    </location>
</feature>
<dbReference type="RefSeq" id="WP_004045421.1">
    <property type="nucleotide sequence ID" value="NZ_AQFR02000003.1"/>
</dbReference>
<dbReference type="EMBL" id="SRYV01000008">
    <property type="protein sequence ID" value="TGY15526.1"/>
    <property type="molecule type" value="Genomic_DNA"/>
</dbReference>
<dbReference type="Proteomes" id="UP000309117">
    <property type="component" value="Unassembled WGS sequence"/>
</dbReference>
<feature type="signal peptide" evidence="1">
    <location>
        <begin position="1"/>
        <end position="28"/>
    </location>
</feature>
<gene>
    <name evidence="2" type="ORF">E5351_05065</name>
</gene>
<sequence length="205" mass="22266">MRFRHKFKVVSGFLIAILSLSITTPVLADASNNSPRATDLEKVSRLQQNNKELTQETTFLPNLESNINSQTFLDNKTVASLARDSMSGIGGSGRANWGGLGAAGGAAIVYIGGRAYKNGVQIHRAERKISNKVLKDNNHVDLGKFHGSGNYKTGPKGYHLEKDRAAGKPTAHNGGANGSYWKLYDRNSKVASVNKNGKILKHYKK</sequence>
<accession>A0A4S2BKV3</accession>
<name>A0A4S2BKV3_9LACO</name>
<organism evidence="2 3">
    <name type="scientific">Lactobacillus intestinalis</name>
    <dbReference type="NCBI Taxonomy" id="151781"/>
    <lineage>
        <taxon>Bacteria</taxon>
        <taxon>Bacillati</taxon>
        <taxon>Bacillota</taxon>
        <taxon>Bacilli</taxon>
        <taxon>Lactobacillales</taxon>
        <taxon>Lactobacillaceae</taxon>
        <taxon>Lactobacillus</taxon>
    </lineage>
</organism>
<evidence type="ECO:0000256" key="1">
    <source>
        <dbReference type="SAM" id="SignalP"/>
    </source>
</evidence>
<evidence type="ECO:0000313" key="2">
    <source>
        <dbReference type="EMBL" id="TGY15526.1"/>
    </source>
</evidence>
<evidence type="ECO:0000313" key="3">
    <source>
        <dbReference type="Proteomes" id="UP000309117"/>
    </source>
</evidence>
<comment type="caution">
    <text evidence="2">The sequence shown here is derived from an EMBL/GenBank/DDBJ whole genome shotgun (WGS) entry which is preliminary data.</text>
</comment>
<proteinExistence type="predicted"/>
<keyword evidence="1" id="KW-0732">Signal</keyword>
<dbReference type="AlphaFoldDB" id="A0A4S2BKV3"/>
<reference evidence="2 3" key="1">
    <citation type="submission" date="2019-04" db="EMBL/GenBank/DDBJ databases">
        <title>Microbes associate with the intestines of laboratory mice.</title>
        <authorList>
            <person name="Navarre W."/>
            <person name="Wong E."/>
            <person name="Huang K."/>
            <person name="Tropini C."/>
            <person name="Ng K."/>
            <person name="Yu B."/>
        </authorList>
    </citation>
    <scope>NUCLEOTIDE SEQUENCE [LARGE SCALE GENOMIC DNA]</scope>
    <source>
        <strain evidence="2 3">NM61_E11</strain>
    </source>
</reference>